<keyword evidence="7" id="KW-1185">Reference proteome</keyword>
<protein>
    <submittedName>
        <fullName evidence="6">Energy-coupling factor transporter transmembrane protein EcfT</fullName>
    </submittedName>
</protein>
<reference evidence="6 7" key="1">
    <citation type="submission" date="2023-11" db="EMBL/GenBank/DDBJ databases">
        <title>Novel species in genus Nocardioides.</title>
        <authorList>
            <person name="Zhou H."/>
        </authorList>
    </citation>
    <scope>NUCLEOTIDE SEQUENCE [LARGE SCALE GENOMIC DNA]</scope>
    <source>
        <strain evidence="6 7">S-58</strain>
    </source>
</reference>
<name>A0ABU5KG92_9ACTN</name>
<evidence type="ECO:0000256" key="1">
    <source>
        <dbReference type="ARBA" id="ARBA00004141"/>
    </source>
</evidence>
<evidence type="ECO:0000256" key="4">
    <source>
        <dbReference type="ARBA" id="ARBA00023136"/>
    </source>
</evidence>
<accession>A0ABU5KG92</accession>
<evidence type="ECO:0000313" key="7">
    <source>
        <dbReference type="Proteomes" id="UP001291999"/>
    </source>
</evidence>
<feature type="transmembrane region" description="Helical" evidence="5">
    <location>
        <begin position="68"/>
        <end position="87"/>
    </location>
</feature>
<keyword evidence="4 5" id="KW-0472">Membrane</keyword>
<feature type="transmembrane region" description="Helical" evidence="5">
    <location>
        <begin position="20"/>
        <end position="38"/>
    </location>
</feature>
<evidence type="ECO:0000256" key="5">
    <source>
        <dbReference type="SAM" id="Phobius"/>
    </source>
</evidence>
<keyword evidence="2 5" id="KW-0812">Transmembrane</keyword>
<dbReference type="Pfam" id="PF02361">
    <property type="entry name" value="CbiQ"/>
    <property type="match status" value="1"/>
</dbReference>
<dbReference type="InterPro" id="IPR003339">
    <property type="entry name" value="ABC/ECF_trnsptr_transmembrane"/>
</dbReference>
<comment type="subcellular location">
    <subcellularLocation>
        <location evidence="1">Membrane</location>
        <topology evidence="1">Multi-pass membrane protein</topology>
    </subcellularLocation>
</comment>
<evidence type="ECO:0000256" key="3">
    <source>
        <dbReference type="ARBA" id="ARBA00022989"/>
    </source>
</evidence>
<gene>
    <name evidence="6" type="ORF">SFC79_19540</name>
</gene>
<feature type="transmembrane region" description="Helical" evidence="5">
    <location>
        <begin position="43"/>
        <end position="62"/>
    </location>
</feature>
<keyword evidence="3 5" id="KW-1133">Transmembrane helix</keyword>
<evidence type="ECO:0000256" key="2">
    <source>
        <dbReference type="ARBA" id="ARBA00022692"/>
    </source>
</evidence>
<proteinExistence type="predicted"/>
<evidence type="ECO:0000313" key="6">
    <source>
        <dbReference type="EMBL" id="MDZ5663978.1"/>
    </source>
</evidence>
<dbReference type="EMBL" id="JAXQPW010000008">
    <property type="protein sequence ID" value="MDZ5663978.1"/>
    <property type="molecule type" value="Genomic_DNA"/>
</dbReference>
<organism evidence="6 7">
    <name type="scientific">Nocardioides renjunii</name>
    <dbReference type="NCBI Taxonomy" id="3095075"/>
    <lineage>
        <taxon>Bacteria</taxon>
        <taxon>Bacillati</taxon>
        <taxon>Actinomycetota</taxon>
        <taxon>Actinomycetes</taxon>
        <taxon>Propionibacteriales</taxon>
        <taxon>Nocardioidaceae</taxon>
        <taxon>Nocardioides</taxon>
    </lineage>
</organism>
<comment type="caution">
    <text evidence="6">The sequence shown here is derived from an EMBL/GenBank/DDBJ whole genome shotgun (WGS) entry which is preliminary data.</text>
</comment>
<dbReference type="RefSeq" id="WP_322425606.1">
    <property type="nucleotide sequence ID" value="NZ_CP141058.1"/>
</dbReference>
<sequence length="210" mass="22235">MSDLMAGLHQPGDTVLHRLPVGAKVLGLAVLSLAIVVVRDVRLAAVFLLVTLLLAAVARVPLRSVWRAARGVLLIAVVASLFQWWWYGAEKAAETFLDLLSLGLAALSLTATTQVNEMVDALSRWARPLKVVGLDPERVALTVALTVGALPGTIAVARETRDAARARGLDRSPRAHLSPFVIRVVARAHESGDALHARGIGDDDGAGPSD</sequence>
<dbReference type="Proteomes" id="UP001291999">
    <property type="component" value="Unassembled WGS sequence"/>
</dbReference>